<dbReference type="PROSITE" id="PS50059">
    <property type="entry name" value="FKBP_PPIASE"/>
    <property type="match status" value="1"/>
</dbReference>
<dbReference type="OrthoDB" id="1902587at2759"/>
<dbReference type="Gene3D" id="3.10.50.40">
    <property type="match status" value="1"/>
</dbReference>
<dbReference type="OMA" id="DLAWGKR"/>
<dbReference type="GO" id="GO:0006457">
    <property type="term" value="P:protein folding"/>
    <property type="evidence" value="ECO:0007669"/>
    <property type="project" value="InterPro"/>
</dbReference>
<dbReference type="InterPro" id="IPR000774">
    <property type="entry name" value="PPIase_FKBP_N"/>
</dbReference>
<sequence>MKIGFLLLALALLVSLVAAANMDKYNLRKGKEFLEKKALEEGVVALPSGLQYKVVTEGPAGGKSPSAADTVSVHYRGTLIDGTEFDSSYKRGQPAQFGVGQVIRGWTEALQLMSVGDKWELYIPSDLAYGPSGPGSIGPNQVLIFEVELLDIVGGSSAQPAVAGGKKARKSKKKQAKEEL</sequence>
<proteinExistence type="inferred from homology"/>
<evidence type="ECO:0000256" key="7">
    <source>
        <dbReference type="PROSITE-ProRule" id="PRU00277"/>
    </source>
</evidence>
<keyword evidence="4 9" id="KW-0732">Signal</keyword>
<dbReference type="Pfam" id="PF01346">
    <property type="entry name" value="FKBP_N"/>
    <property type="match status" value="1"/>
</dbReference>
<evidence type="ECO:0000256" key="3">
    <source>
        <dbReference type="ARBA" id="ARBA00013194"/>
    </source>
</evidence>
<dbReference type="InterPro" id="IPR001179">
    <property type="entry name" value="PPIase_FKBP_dom"/>
</dbReference>
<evidence type="ECO:0000256" key="8">
    <source>
        <dbReference type="SAM" id="MobiDB-lite"/>
    </source>
</evidence>
<dbReference type="GO" id="GO:0003755">
    <property type="term" value="F:peptidyl-prolyl cis-trans isomerase activity"/>
    <property type="evidence" value="ECO:0007669"/>
    <property type="project" value="UniProtKB-KW"/>
</dbReference>
<evidence type="ECO:0000256" key="4">
    <source>
        <dbReference type="ARBA" id="ARBA00022729"/>
    </source>
</evidence>
<dbReference type="PANTHER" id="PTHR43811:SF19">
    <property type="entry name" value="39 KDA FK506-BINDING NUCLEAR PROTEIN"/>
    <property type="match status" value="1"/>
</dbReference>
<feature type="chain" id="PRO_5003990631" description="peptidylprolyl isomerase" evidence="9">
    <location>
        <begin position="20"/>
        <end position="180"/>
    </location>
</feature>
<keyword evidence="12" id="KW-1185">Reference proteome</keyword>
<name>L8HDB8_ACACF</name>
<feature type="region of interest" description="Disordered" evidence="8">
    <location>
        <begin position="157"/>
        <end position="180"/>
    </location>
</feature>
<dbReference type="SUPFAM" id="SSF54534">
    <property type="entry name" value="FKBP-like"/>
    <property type="match status" value="1"/>
</dbReference>
<feature type="signal peptide" evidence="9">
    <location>
        <begin position="1"/>
        <end position="19"/>
    </location>
</feature>
<evidence type="ECO:0000256" key="6">
    <source>
        <dbReference type="ARBA" id="ARBA00023235"/>
    </source>
</evidence>
<dbReference type="Proteomes" id="UP000011083">
    <property type="component" value="Unassembled WGS sequence"/>
</dbReference>
<evidence type="ECO:0000259" key="10">
    <source>
        <dbReference type="PROSITE" id="PS50059"/>
    </source>
</evidence>
<dbReference type="EMBL" id="KB007857">
    <property type="protein sequence ID" value="ELR23227.1"/>
    <property type="molecule type" value="Genomic_DNA"/>
</dbReference>
<dbReference type="AlphaFoldDB" id="L8HDB8"/>
<dbReference type="Pfam" id="PF00254">
    <property type="entry name" value="FKBP_C"/>
    <property type="match status" value="1"/>
</dbReference>
<evidence type="ECO:0000256" key="9">
    <source>
        <dbReference type="SAM" id="SignalP"/>
    </source>
</evidence>
<dbReference type="RefSeq" id="XP_004352755.1">
    <property type="nucleotide sequence ID" value="XM_004352703.1"/>
</dbReference>
<dbReference type="KEGG" id="acan:ACA1_068110"/>
<keyword evidence="6 7" id="KW-0413">Isomerase</keyword>
<protein>
    <recommendedName>
        <fullName evidence="3 7">peptidylprolyl isomerase</fullName>
        <ecNumber evidence="3 7">5.2.1.8</ecNumber>
    </recommendedName>
</protein>
<organism evidence="11 12">
    <name type="scientific">Acanthamoeba castellanii (strain ATCC 30010 / Neff)</name>
    <dbReference type="NCBI Taxonomy" id="1257118"/>
    <lineage>
        <taxon>Eukaryota</taxon>
        <taxon>Amoebozoa</taxon>
        <taxon>Discosea</taxon>
        <taxon>Longamoebia</taxon>
        <taxon>Centramoebida</taxon>
        <taxon>Acanthamoebidae</taxon>
        <taxon>Acanthamoeba</taxon>
    </lineage>
</organism>
<dbReference type="GeneID" id="14924200"/>
<dbReference type="InterPro" id="IPR046357">
    <property type="entry name" value="PPIase_dom_sf"/>
</dbReference>
<comment type="similarity">
    <text evidence="2">Belongs to the FKBP-type PPIase family.</text>
</comment>
<dbReference type="STRING" id="1257118.L8HDB8"/>
<reference evidence="11 12" key="1">
    <citation type="journal article" date="2013" name="Genome Biol.">
        <title>Genome of Acanthamoeba castellanii highlights extensive lateral gene transfer and early evolution of tyrosine kinase signaling.</title>
        <authorList>
            <person name="Clarke M."/>
            <person name="Lohan A.J."/>
            <person name="Liu B."/>
            <person name="Lagkouvardos I."/>
            <person name="Roy S."/>
            <person name="Zafar N."/>
            <person name="Bertelli C."/>
            <person name="Schilde C."/>
            <person name="Kianianmomeni A."/>
            <person name="Burglin T.R."/>
            <person name="Frech C."/>
            <person name="Turcotte B."/>
            <person name="Kopec K.O."/>
            <person name="Synnott J.M."/>
            <person name="Choo C."/>
            <person name="Paponov I."/>
            <person name="Finkler A."/>
            <person name="Soon Heng Tan C."/>
            <person name="Hutchins A.P."/>
            <person name="Weinmeier T."/>
            <person name="Rattei T."/>
            <person name="Chu J.S."/>
            <person name="Gimenez G."/>
            <person name="Irimia M."/>
            <person name="Rigden D.J."/>
            <person name="Fitzpatrick D.A."/>
            <person name="Lorenzo-Morales J."/>
            <person name="Bateman A."/>
            <person name="Chiu C.H."/>
            <person name="Tang P."/>
            <person name="Hegemann P."/>
            <person name="Fromm H."/>
            <person name="Raoult D."/>
            <person name="Greub G."/>
            <person name="Miranda-Saavedra D."/>
            <person name="Chen N."/>
            <person name="Nash P."/>
            <person name="Ginger M.L."/>
            <person name="Horn M."/>
            <person name="Schaap P."/>
            <person name="Caler L."/>
            <person name="Loftus B."/>
        </authorList>
    </citation>
    <scope>NUCLEOTIDE SEQUENCE [LARGE SCALE GENOMIC DNA]</scope>
    <source>
        <strain evidence="11 12">Neff</strain>
    </source>
</reference>
<feature type="compositionally biased region" description="Basic residues" evidence="8">
    <location>
        <begin position="166"/>
        <end position="180"/>
    </location>
</feature>
<evidence type="ECO:0000313" key="11">
    <source>
        <dbReference type="EMBL" id="ELR23227.1"/>
    </source>
</evidence>
<evidence type="ECO:0000256" key="5">
    <source>
        <dbReference type="ARBA" id="ARBA00023110"/>
    </source>
</evidence>
<keyword evidence="5 7" id="KW-0697">Rotamase</keyword>
<dbReference type="VEuPathDB" id="AmoebaDB:ACA1_068110"/>
<evidence type="ECO:0000256" key="1">
    <source>
        <dbReference type="ARBA" id="ARBA00000971"/>
    </source>
</evidence>
<dbReference type="PANTHER" id="PTHR43811">
    <property type="entry name" value="FKBP-TYPE PEPTIDYL-PROLYL CIS-TRANS ISOMERASE FKPA"/>
    <property type="match status" value="1"/>
</dbReference>
<dbReference type="FunFam" id="3.10.50.40:FF:000045">
    <property type="entry name" value="Peptidyl-prolyl cis-trans isomerase"/>
    <property type="match status" value="1"/>
</dbReference>
<accession>L8HDB8</accession>
<dbReference type="EC" id="5.2.1.8" evidence="3 7"/>
<evidence type="ECO:0000256" key="2">
    <source>
        <dbReference type="ARBA" id="ARBA00006577"/>
    </source>
</evidence>
<comment type="catalytic activity">
    <reaction evidence="1 7">
        <text>[protein]-peptidylproline (omega=180) = [protein]-peptidylproline (omega=0)</text>
        <dbReference type="Rhea" id="RHEA:16237"/>
        <dbReference type="Rhea" id="RHEA-COMP:10747"/>
        <dbReference type="Rhea" id="RHEA-COMP:10748"/>
        <dbReference type="ChEBI" id="CHEBI:83833"/>
        <dbReference type="ChEBI" id="CHEBI:83834"/>
        <dbReference type="EC" id="5.2.1.8"/>
    </reaction>
</comment>
<evidence type="ECO:0000313" key="12">
    <source>
        <dbReference type="Proteomes" id="UP000011083"/>
    </source>
</evidence>
<gene>
    <name evidence="11" type="ORF">ACA1_068110</name>
</gene>
<feature type="domain" description="PPIase FKBP-type" evidence="10">
    <location>
        <begin position="68"/>
        <end position="153"/>
    </location>
</feature>